<dbReference type="EMBL" id="BSPC01000052">
    <property type="protein sequence ID" value="GLS21644.1"/>
    <property type="molecule type" value="Genomic_DNA"/>
</dbReference>
<keyword evidence="2" id="KW-1185">Reference proteome</keyword>
<dbReference type="Proteomes" id="UP001156882">
    <property type="component" value="Unassembled WGS sequence"/>
</dbReference>
<proteinExistence type="predicted"/>
<evidence type="ECO:0000313" key="2">
    <source>
        <dbReference type="Proteomes" id="UP001156882"/>
    </source>
</evidence>
<sequence>MSKARGLFRNENNGIEYARVEYALDDVVEVPRFEYEKQMFEPAFDELPTFEEYEARDNITSTHTLGPSD</sequence>
<reference evidence="2" key="1">
    <citation type="journal article" date="2019" name="Int. J. Syst. Evol. Microbiol.">
        <title>The Global Catalogue of Microorganisms (GCM) 10K type strain sequencing project: providing services to taxonomists for standard genome sequencing and annotation.</title>
        <authorList>
            <consortium name="The Broad Institute Genomics Platform"/>
            <consortium name="The Broad Institute Genome Sequencing Center for Infectious Disease"/>
            <person name="Wu L."/>
            <person name="Ma J."/>
        </authorList>
    </citation>
    <scope>NUCLEOTIDE SEQUENCE [LARGE SCALE GENOMIC DNA]</scope>
    <source>
        <strain evidence="2">NBRC 101365</strain>
    </source>
</reference>
<protein>
    <submittedName>
        <fullName evidence="1">Uncharacterized protein</fullName>
    </submittedName>
</protein>
<gene>
    <name evidence="1" type="ORF">GCM10007874_46610</name>
</gene>
<organism evidence="1 2">
    <name type="scientific">Labrys miyagiensis</name>
    <dbReference type="NCBI Taxonomy" id="346912"/>
    <lineage>
        <taxon>Bacteria</taxon>
        <taxon>Pseudomonadati</taxon>
        <taxon>Pseudomonadota</taxon>
        <taxon>Alphaproteobacteria</taxon>
        <taxon>Hyphomicrobiales</taxon>
        <taxon>Xanthobacteraceae</taxon>
        <taxon>Labrys</taxon>
    </lineage>
</organism>
<name>A0ABQ6CSD6_9HYPH</name>
<accession>A0ABQ6CSD6</accession>
<evidence type="ECO:0000313" key="1">
    <source>
        <dbReference type="EMBL" id="GLS21644.1"/>
    </source>
</evidence>
<comment type="caution">
    <text evidence="1">The sequence shown here is derived from an EMBL/GenBank/DDBJ whole genome shotgun (WGS) entry which is preliminary data.</text>
</comment>